<protein>
    <submittedName>
        <fullName evidence="1">Uncharacterized protein</fullName>
    </submittedName>
</protein>
<reference evidence="2" key="1">
    <citation type="submission" date="2018-02" db="EMBL/GenBank/DDBJ databases">
        <title>Genome sequence of Desulfocucumis palustris strain NAW-5.</title>
        <authorList>
            <person name="Watanabe M."/>
            <person name="Kojima H."/>
            <person name="Fukui M."/>
        </authorList>
    </citation>
    <scope>NUCLEOTIDE SEQUENCE [LARGE SCALE GENOMIC DNA]</scope>
    <source>
        <strain evidence="2">NAW-5</strain>
    </source>
</reference>
<organism evidence="1 2">
    <name type="scientific">Desulfocucumis palustris</name>
    <dbReference type="NCBI Taxonomy" id="1898651"/>
    <lineage>
        <taxon>Bacteria</taxon>
        <taxon>Bacillati</taxon>
        <taxon>Bacillota</taxon>
        <taxon>Clostridia</taxon>
        <taxon>Eubacteriales</taxon>
        <taxon>Desulfocucumaceae</taxon>
        <taxon>Desulfocucumis</taxon>
    </lineage>
</organism>
<dbReference type="EMBL" id="BFAV01000152">
    <property type="protein sequence ID" value="GBF34859.1"/>
    <property type="molecule type" value="Genomic_DNA"/>
</dbReference>
<keyword evidence="2" id="KW-1185">Reference proteome</keyword>
<dbReference type="AlphaFoldDB" id="A0A2L2XER9"/>
<accession>A0A2L2XER9</accession>
<comment type="caution">
    <text evidence="1">The sequence shown here is derived from an EMBL/GenBank/DDBJ whole genome shotgun (WGS) entry which is preliminary data.</text>
</comment>
<dbReference type="Proteomes" id="UP000239549">
    <property type="component" value="Unassembled WGS sequence"/>
</dbReference>
<evidence type="ECO:0000313" key="1">
    <source>
        <dbReference type="EMBL" id="GBF34859.1"/>
    </source>
</evidence>
<name>A0A2L2XER9_9FIRM</name>
<gene>
    <name evidence="1" type="ORF">DCCM_3979</name>
</gene>
<evidence type="ECO:0000313" key="2">
    <source>
        <dbReference type="Proteomes" id="UP000239549"/>
    </source>
</evidence>
<sequence>MGNVRETTMELYSQLSLEPAVPKTSIYFWNSHMMISFNGVNG</sequence>
<proteinExistence type="predicted"/>